<dbReference type="EMBL" id="VIUW01000003">
    <property type="protein sequence ID" value="TWD14561.1"/>
    <property type="molecule type" value="Genomic_DNA"/>
</dbReference>
<sequence length="152" mass="16486">MRTVRRTTPASPEKVWGVLADGWTYPNWVVGASRMRAVSADWPGPGATLHHSVGTWPLVRDDETRVQEVEEGRRIVVEAHAQPAGSAVVEIVLTPDGEGTTVEMREDAVSGPALLVPEPARQAAIAVRNREALRRMTLLAERADDPGDVPPL</sequence>
<accession>A0A560WAA7</accession>
<comment type="caution">
    <text evidence="1">The sequence shown here is derived from an EMBL/GenBank/DDBJ whole genome shotgun (WGS) entry which is preliminary data.</text>
</comment>
<reference evidence="1 2" key="1">
    <citation type="submission" date="2019-06" db="EMBL/GenBank/DDBJ databases">
        <title>Sequencing the genomes of 1000 actinobacteria strains.</title>
        <authorList>
            <person name="Klenk H.-P."/>
        </authorList>
    </citation>
    <scope>NUCLEOTIDE SEQUENCE [LARGE SCALE GENOMIC DNA]</scope>
    <source>
        <strain evidence="1 2">DSM 18935</strain>
    </source>
</reference>
<dbReference type="SUPFAM" id="SSF55961">
    <property type="entry name" value="Bet v1-like"/>
    <property type="match status" value="1"/>
</dbReference>
<dbReference type="InterPro" id="IPR019587">
    <property type="entry name" value="Polyketide_cyclase/dehydratase"/>
</dbReference>
<name>A0A560WAA7_9MICO</name>
<dbReference type="Proteomes" id="UP000315628">
    <property type="component" value="Unassembled WGS sequence"/>
</dbReference>
<keyword evidence="2" id="KW-1185">Reference proteome</keyword>
<protein>
    <submittedName>
        <fullName evidence="1">Polyketide cyclase/dehydrase/lipid transport protein</fullName>
    </submittedName>
</protein>
<dbReference type="RefSeq" id="WP_144857418.1">
    <property type="nucleotide sequence ID" value="NZ_BAAAYT010000005.1"/>
</dbReference>
<dbReference type="InterPro" id="IPR023393">
    <property type="entry name" value="START-like_dom_sf"/>
</dbReference>
<proteinExistence type="predicted"/>
<gene>
    <name evidence="1" type="ORF">FB557_1974</name>
</gene>
<evidence type="ECO:0000313" key="2">
    <source>
        <dbReference type="Proteomes" id="UP000315628"/>
    </source>
</evidence>
<dbReference type="Pfam" id="PF10604">
    <property type="entry name" value="Polyketide_cyc2"/>
    <property type="match status" value="1"/>
</dbReference>
<dbReference type="OrthoDB" id="4483486at2"/>
<dbReference type="CDD" id="cd07812">
    <property type="entry name" value="SRPBCC"/>
    <property type="match status" value="1"/>
</dbReference>
<organism evidence="1 2">
    <name type="scientific">Marihabitans asiaticum</name>
    <dbReference type="NCBI Taxonomy" id="415218"/>
    <lineage>
        <taxon>Bacteria</taxon>
        <taxon>Bacillati</taxon>
        <taxon>Actinomycetota</taxon>
        <taxon>Actinomycetes</taxon>
        <taxon>Micrococcales</taxon>
        <taxon>Intrasporangiaceae</taxon>
        <taxon>Marihabitans</taxon>
    </lineage>
</organism>
<evidence type="ECO:0000313" key="1">
    <source>
        <dbReference type="EMBL" id="TWD14561.1"/>
    </source>
</evidence>
<dbReference type="AlphaFoldDB" id="A0A560WAA7"/>
<dbReference type="Gene3D" id="3.30.530.20">
    <property type="match status" value="1"/>
</dbReference>